<feature type="active site" description="Proton acceptor" evidence="8">
    <location>
        <position position="340"/>
    </location>
</feature>
<dbReference type="Pfam" id="PF17900">
    <property type="entry name" value="Peptidase_M1_N"/>
    <property type="match status" value="1"/>
</dbReference>
<dbReference type="STRING" id="742152.A0A2H3JQ36"/>
<dbReference type="GO" id="GO:0070006">
    <property type="term" value="F:metalloaminopeptidase activity"/>
    <property type="evidence" value="ECO:0007669"/>
    <property type="project" value="TreeGrafter"/>
</dbReference>
<evidence type="ECO:0000259" key="14">
    <source>
        <dbReference type="Pfam" id="PF17900"/>
    </source>
</evidence>
<evidence type="ECO:0000256" key="8">
    <source>
        <dbReference type="PIRSR" id="PIRSR634016-1"/>
    </source>
</evidence>
<keyword evidence="6 9" id="KW-0862">Zinc</keyword>
<evidence type="ECO:0000313" key="15">
    <source>
        <dbReference type="EMBL" id="PCH38764.1"/>
    </source>
</evidence>
<feature type="domain" description="ERAP1-like C-terminal" evidence="13">
    <location>
        <begin position="557"/>
        <end position="879"/>
    </location>
</feature>
<keyword evidence="7 11" id="KW-0482">Metalloprotease</keyword>
<evidence type="ECO:0000256" key="10">
    <source>
        <dbReference type="PIRSR" id="PIRSR634016-4"/>
    </source>
</evidence>
<dbReference type="InterPro" id="IPR001930">
    <property type="entry name" value="Peptidase_M1"/>
</dbReference>
<evidence type="ECO:0000313" key="16">
    <source>
        <dbReference type="Proteomes" id="UP000218811"/>
    </source>
</evidence>
<proteinExistence type="inferred from homology"/>
<dbReference type="SUPFAM" id="SSF55486">
    <property type="entry name" value="Metalloproteases ('zincins'), catalytic domain"/>
    <property type="match status" value="1"/>
</dbReference>
<dbReference type="FunFam" id="1.10.390.10:FF:000006">
    <property type="entry name" value="Puromycin-sensitive aminopeptidase"/>
    <property type="match status" value="1"/>
</dbReference>
<evidence type="ECO:0000256" key="9">
    <source>
        <dbReference type="PIRSR" id="PIRSR634016-3"/>
    </source>
</evidence>
<dbReference type="GO" id="GO:0016020">
    <property type="term" value="C:membrane"/>
    <property type="evidence" value="ECO:0007669"/>
    <property type="project" value="TreeGrafter"/>
</dbReference>
<dbReference type="SUPFAM" id="SSF63737">
    <property type="entry name" value="Leukotriene A4 hydrolase N-terminal domain"/>
    <property type="match status" value="1"/>
</dbReference>
<feature type="site" description="Transition state stabilizer" evidence="10">
    <location>
        <position position="424"/>
    </location>
</feature>
<keyword evidence="3 11" id="KW-0645">Protease</keyword>
<gene>
    <name evidence="15" type="ORF">WOLCODRAFT_88250</name>
</gene>
<name>A0A2H3JQ36_WOLCO</name>
<evidence type="ECO:0000256" key="5">
    <source>
        <dbReference type="ARBA" id="ARBA00022801"/>
    </source>
</evidence>
<organism evidence="15 16">
    <name type="scientific">Wolfiporia cocos (strain MD-104)</name>
    <name type="common">Brown rot fungus</name>
    <dbReference type="NCBI Taxonomy" id="742152"/>
    <lineage>
        <taxon>Eukaryota</taxon>
        <taxon>Fungi</taxon>
        <taxon>Dikarya</taxon>
        <taxon>Basidiomycota</taxon>
        <taxon>Agaricomycotina</taxon>
        <taxon>Agaricomycetes</taxon>
        <taxon>Polyporales</taxon>
        <taxon>Phaeolaceae</taxon>
        <taxon>Wolfiporia</taxon>
    </lineage>
</organism>
<feature type="binding site" evidence="9">
    <location>
        <position position="339"/>
    </location>
    <ligand>
        <name>Zn(2+)</name>
        <dbReference type="ChEBI" id="CHEBI:29105"/>
        <note>catalytic</note>
    </ligand>
</feature>
<dbReference type="Proteomes" id="UP000218811">
    <property type="component" value="Unassembled WGS sequence"/>
</dbReference>
<accession>A0A2H3JQ36</accession>
<evidence type="ECO:0000256" key="4">
    <source>
        <dbReference type="ARBA" id="ARBA00022723"/>
    </source>
</evidence>
<evidence type="ECO:0000259" key="12">
    <source>
        <dbReference type="Pfam" id="PF01433"/>
    </source>
</evidence>
<reference evidence="15 16" key="1">
    <citation type="journal article" date="2012" name="Science">
        <title>The Paleozoic origin of enzymatic lignin decomposition reconstructed from 31 fungal genomes.</title>
        <authorList>
            <person name="Floudas D."/>
            <person name="Binder M."/>
            <person name="Riley R."/>
            <person name="Barry K."/>
            <person name="Blanchette R.A."/>
            <person name="Henrissat B."/>
            <person name="Martinez A.T."/>
            <person name="Otillar R."/>
            <person name="Spatafora J.W."/>
            <person name="Yadav J.S."/>
            <person name="Aerts A."/>
            <person name="Benoit I."/>
            <person name="Boyd A."/>
            <person name="Carlson A."/>
            <person name="Copeland A."/>
            <person name="Coutinho P.M."/>
            <person name="de Vries R.P."/>
            <person name="Ferreira P."/>
            <person name="Findley K."/>
            <person name="Foster B."/>
            <person name="Gaskell J."/>
            <person name="Glotzer D."/>
            <person name="Gorecki P."/>
            <person name="Heitman J."/>
            <person name="Hesse C."/>
            <person name="Hori C."/>
            <person name="Igarashi K."/>
            <person name="Jurgens J.A."/>
            <person name="Kallen N."/>
            <person name="Kersten P."/>
            <person name="Kohler A."/>
            <person name="Kuees U."/>
            <person name="Kumar T.K.A."/>
            <person name="Kuo A."/>
            <person name="LaButti K."/>
            <person name="Larrondo L.F."/>
            <person name="Lindquist E."/>
            <person name="Ling A."/>
            <person name="Lombard V."/>
            <person name="Lucas S."/>
            <person name="Lundell T."/>
            <person name="Martin R."/>
            <person name="McLaughlin D.J."/>
            <person name="Morgenstern I."/>
            <person name="Morin E."/>
            <person name="Murat C."/>
            <person name="Nagy L.G."/>
            <person name="Nolan M."/>
            <person name="Ohm R.A."/>
            <person name="Patyshakuliyeva A."/>
            <person name="Rokas A."/>
            <person name="Ruiz-Duenas F.J."/>
            <person name="Sabat G."/>
            <person name="Salamov A."/>
            <person name="Samejima M."/>
            <person name="Schmutz J."/>
            <person name="Slot J.C."/>
            <person name="St John F."/>
            <person name="Stenlid J."/>
            <person name="Sun H."/>
            <person name="Sun S."/>
            <person name="Syed K."/>
            <person name="Tsang A."/>
            <person name="Wiebenga A."/>
            <person name="Young D."/>
            <person name="Pisabarro A."/>
            <person name="Eastwood D.C."/>
            <person name="Martin F."/>
            <person name="Cullen D."/>
            <person name="Grigoriev I.V."/>
            <person name="Hibbett D.S."/>
        </authorList>
    </citation>
    <scope>NUCLEOTIDE SEQUENCE [LARGE SCALE GENOMIC DNA]</scope>
    <source>
        <strain evidence="15 16">MD-104</strain>
    </source>
</reference>
<feature type="binding site" evidence="9">
    <location>
        <position position="362"/>
    </location>
    <ligand>
        <name>Zn(2+)</name>
        <dbReference type="ChEBI" id="CHEBI:29105"/>
        <note>catalytic</note>
    </ligand>
</feature>
<dbReference type="InterPro" id="IPR045357">
    <property type="entry name" value="Aminopeptidase_N-like_N"/>
</dbReference>
<dbReference type="GO" id="GO:0006508">
    <property type="term" value="P:proteolysis"/>
    <property type="evidence" value="ECO:0007669"/>
    <property type="project" value="UniProtKB-KW"/>
</dbReference>
<dbReference type="Gene3D" id="1.10.390.10">
    <property type="entry name" value="Neutral Protease Domain 2"/>
    <property type="match status" value="1"/>
</dbReference>
<sequence>MASLTQSQTTGALQDFRLPTNVKPIHYDLTIRTDLHASKFQGIVSVDLHVQEDTQAIVFNTCELIIENATIFSDATQTEQKLPCAIQAEHQRASLDLSTTLPAGSKARLTLSFRGELTDSMMGYYRSVSSGKGKTYTYSLTQFEPTAARRAFPCWDEPLSKATFAVTLISFTDTVNLSNMPIRSEIVIESGSSDVVGKEFSLDLYPQEPGSWRVTRFETSPLMSTYLVAFANGPFAFLESSYTSPLSGRERSLRVYATPDVVDQAHFVLDVTRKVVPLYEQVFDIEYPLPKLDTLVASDMDADAMENWGLITGRTIATLIDPKDSDMAAQKIVATTQCHEVAHMWFGNITTMKWWDTLYLNEGSLMGEVVILGMIFPDWRPHSAFISSFLSRALLLDAKLSSHPIEVECPDANMIGQIFDVLSYEKAAAVTDYVGEDHFLRGVSIYLKNHLYANSVTEDLWEGIHAATGLDIPRMMDDWVKKVGFPVVTVTETDAGIHIRQDRFLETGVVESKDNETIWSIPLFLPTTSQDGTVSVDTEILLDKREMTIELDTSRPFKLNAKTVGFYRVHYSTDRLRAIGRAAAQTPSPFSMEDRVGILNDAMALAKAGLMSVSSALYLIDDLRNEQEYLVLEAIAKNLAQIISTWWEHSDIVGPLNAFRRKLFAPIAQRLGYEYVNGENVDIRQLRTLAIVQAAVAGDESVVNELRKRFAYCMQTGDDSGIPADLENITYAIAVEYGGHREWEAVRQLVITPKNPSSSSSAMRAMCAARDERLAEETLQYALQEARDQDITYYFAGFEQSLRTRRFLAAAFQKHYEQLHAKYSSNFIFRTLLEVRYYSCNAFGPLASQEDFLSCSTFFKDKDTAKYEIALKQTLDGIQSQSVWIKVSSASG</sequence>
<dbReference type="PANTHER" id="PTHR11533">
    <property type="entry name" value="PROTEASE M1 ZINC METALLOPROTEASE"/>
    <property type="match status" value="1"/>
</dbReference>
<feature type="binding site" evidence="9">
    <location>
        <position position="343"/>
    </location>
    <ligand>
        <name>Zn(2+)</name>
        <dbReference type="ChEBI" id="CHEBI:29105"/>
        <note>catalytic</note>
    </ligand>
</feature>
<comment type="cofactor">
    <cofactor evidence="9 11">
        <name>Zn(2+)</name>
        <dbReference type="ChEBI" id="CHEBI:29105"/>
    </cofactor>
    <text evidence="9 11">Binds 1 zinc ion per subunit.</text>
</comment>
<dbReference type="Pfam" id="PF01433">
    <property type="entry name" value="Peptidase_M1"/>
    <property type="match status" value="1"/>
</dbReference>
<dbReference type="Gene3D" id="2.60.40.1910">
    <property type="match status" value="1"/>
</dbReference>
<evidence type="ECO:0000259" key="13">
    <source>
        <dbReference type="Pfam" id="PF11838"/>
    </source>
</evidence>
<evidence type="ECO:0000256" key="6">
    <source>
        <dbReference type="ARBA" id="ARBA00022833"/>
    </source>
</evidence>
<dbReference type="EMBL" id="KB467942">
    <property type="protein sequence ID" value="PCH38764.1"/>
    <property type="molecule type" value="Genomic_DNA"/>
</dbReference>
<dbReference type="InterPro" id="IPR034016">
    <property type="entry name" value="M1_APN-typ"/>
</dbReference>
<evidence type="ECO:0000256" key="1">
    <source>
        <dbReference type="ARBA" id="ARBA00010136"/>
    </source>
</evidence>
<dbReference type="PRINTS" id="PR00756">
    <property type="entry name" value="ALADIPTASE"/>
</dbReference>
<dbReference type="GO" id="GO:0043171">
    <property type="term" value="P:peptide catabolic process"/>
    <property type="evidence" value="ECO:0007669"/>
    <property type="project" value="TreeGrafter"/>
</dbReference>
<protein>
    <recommendedName>
        <fullName evidence="11">Aminopeptidase</fullName>
        <ecNumber evidence="11">3.4.11.-</ecNumber>
    </recommendedName>
</protein>
<dbReference type="InterPro" id="IPR050344">
    <property type="entry name" value="Peptidase_M1_aminopeptidases"/>
</dbReference>
<dbReference type="CDD" id="cd09601">
    <property type="entry name" value="M1_APN-Q_like"/>
    <property type="match status" value="1"/>
</dbReference>
<dbReference type="GO" id="GO:0005737">
    <property type="term" value="C:cytoplasm"/>
    <property type="evidence" value="ECO:0007669"/>
    <property type="project" value="TreeGrafter"/>
</dbReference>
<evidence type="ECO:0000256" key="2">
    <source>
        <dbReference type="ARBA" id="ARBA00022438"/>
    </source>
</evidence>
<dbReference type="GO" id="GO:0008270">
    <property type="term" value="F:zinc ion binding"/>
    <property type="evidence" value="ECO:0007669"/>
    <property type="project" value="UniProtKB-UniRule"/>
</dbReference>
<keyword evidence="2 11" id="KW-0031">Aminopeptidase</keyword>
<feature type="domain" description="Aminopeptidase N-like N-terminal" evidence="14">
    <location>
        <begin position="23"/>
        <end position="189"/>
    </location>
</feature>
<evidence type="ECO:0000256" key="11">
    <source>
        <dbReference type="RuleBase" id="RU364040"/>
    </source>
</evidence>
<dbReference type="GO" id="GO:0005615">
    <property type="term" value="C:extracellular space"/>
    <property type="evidence" value="ECO:0007669"/>
    <property type="project" value="TreeGrafter"/>
</dbReference>
<feature type="domain" description="Peptidase M1 membrane alanine aminopeptidase" evidence="12">
    <location>
        <begin position="268"/>
        <end position="479"/>
    </location>
</feature>
<dbReference type="InterPro" id="IPR042097">
    <property type="entry name" value="Aminopeptidase_N-like_N_sf"/>
</dbReference>
<dbReference type="OrthoDB" id="10031169at2759"/>
<dbReference type="GO" id="GO:0042277">
    <property type="term" value="F:peptide binding"/>
    <property type="evidence" value="ECO:0007669"/>
    <property type="project" value="TreeGrafter"/>
</dbReference>
<dbReference type="PANTHER" id="PTHR11533:SF174">
    <property type="entry name" value="PUROMYCIN-SENSITIVE AMINOPEPTIDASE-RELATED"/>
    <property type="match status" value="1"/>
</dbReference>
<dbReference type="Gene3D" id="2.60.40.1730">
    <property type="entry name" value="tricorn interacting facor f3 domain"/>
    <property type="match status" value="1"/>
</dbReference>
<comment type="similarity">
    <text evidence="1 11">Belongs to the peptidase M1 family.</text>
</comment>
<dbReference type="InterPro" id="IPR024571">
    <property type="entry name" value="ERAP1-like_C_dom"/>
</dbReference>
<evidence type="ECO:0000256" key="3">
    <source>
        <dbReference type="ARBA" id="ARBA00022670"/>
    </source>
</evidence>
<dbReference type="EC" id="3.4.11.-" evidence="11"/>
<dbReference type="InterPro" id="IPR027268">
    <property type="entry name" value="Peptidase_M4/M1_CTD_sf"/>
</dbReference>
<evidence type="ECO:0000256" key="7">
    <source>
        <dbReference type="ARBA" id="ARBA00023049"/>
    </source>
</evidence>
<dbReference type="AlphaFoldDB" id="A0A2H3JQ36"/>
<dbReference type="OMA" id="WGTMEHP"/>
<dbReference type="Gene3D" id="1.25.50.20">
    <property type="match status" value="1"/>
</dbReference>
<keyword evidence="16" id="KW-1185">Reference proteome</keyword>
<keyword evidence="4 9" id="KW-0479">Metal-binding</keyword>
<dbReference type="Pfam" id="PF11838">
    <property type="entry name" value="ERAP1_C"/>
    <property type="match status" value="1"/>
</dbReference>
<keyword evidence="5 11" id="KW-0378">Hydrolase</keyword>
<dbReference type="InterPro" id="IPR014782">
    <property type="entry name" value="Peptidase_M1_dom"/>
</dbReference>